<dbReference type="PROSITE" id="PS51257">
    <property type="entry name" value="PROKAR_LIPOPROTEIN"/>
    <property type="match status" value="1"/>
</dbReference>
<evidence type="ECO:0000256" key="1">
    <source>
        <dbReference type="SAM" id="MobiDB-lite"/>
    </source>
</evidence>
<dbReference type="STRING" id="329186.SAMN02927925_01658"/>
<dbReference type="EMBL" id="FMTY01000003">
    <property type="protein sequence ID" value="SCX10878.1"/>
    <property type="molecule type" value="Genomic_DNA"/>
</dbReference>
<evidence type="ECO:0000313" key="2">
    <source>
        <dbReference type="EMBL" id="SCX10878.1"/>
    </source>
</evidence>
<reference evidence="2 3" key="1">
    <citation type="submission" date="2016-10" db="EMBL/GenBank/DDBJ databases">
        <authorList>
            <person name="de Groot N.N."/>
        </authorList>
    </citation>
    <scope>NUCLEOTIDE SEQUENCE [LARGE SCALE GENOMIC DNA]</scope>
    <source>
        <strain evidence="2 3">CGMCC 1.3801</strain>
    </source>
</reference>
<organism evidence="2 3">
    <name type="scientific">Flavobacterium saliperosum</name>
    <dbReference type="NCBI Taxonomy" id="329186"/>
    <lineage>
        <taxon>Bacteria</taxon>
        <taxon>Pseudomonadati</taxon>
        <taxon>Bacteroidota</taxon>
        <taxon>Flavobacteriia</taxon>
        <taxon>Flavobacteriales</taxon>
        <taxon>Flavobacteriaceae</taxon>
        <taxon>Flavobacterium</taxon>
    </lineage>
</organism>
<accession>A0A1G4VRW0</accession>
<sequence>MKTNYLSGRNVSIYTIFGLVGLLASSCGSYQNASYYDNDGVYGSSERPRTQTENKYSEENLEQSNKYKDFFAANKDNYSYDNEAFTDIEGYNSQSNDTVAKNQQDNYAGWGDNDKNVTINYYNNDYWGWNSPYYGWGWNSWYSPSWSWGWNSYYGNYWNVGFGWGWNSPYYGWGWNSWYSPYYSGYYYPYNGYYGHHHHYIGGTRGGYSYQGNRGRSYSNQGIYSGGRGNTINNPRPRSSNFTNPRTPNFNNPRNNNSTVNPRNNNTVNPRNNNVNPRNNNVNPRGTQYQEPTPRPRVNPSSEPKPRSSEYSAPRNNNYSAPRSNNSYSTPRSSGSSFGGGGNSGGGRSGGGGRR</sequence>
<dbReference type="RefSeq" id="WP_035654695.1">
    <property type="nucleotide sequence ID" value="NZ_CBCSBQ010000002.1"/>
</dbReference>
<name>A0A1G4VRW0_9FLAO</name>
<feature type="compositionally biased region" description="Low complexity" evidence="1">
    <location>
        <begin position="323"/>
        <end position="336"/>
    </location>
</feature>
<dbReference type="AlphaFoldDB" id="A0A1G4VRW0"/>
<feature type="region of interest" description="Disordered" evidence="1">
    <location>
        <begin position="40"/>
        <end position="61"/>
    </location>
</feature>
<feature type="compositionally biased region" description="Basic and acidic residues" evidence="1">
    <location>
        <begin position="46"/>
        <end position="58"/>
    </location>
</feature>
<feature type="region of interest" description="Disordered" evidence="1">
    <location>
        <begin position="219"/>
        <end position="355"/>
    </location>
</feature>
<evidence type="ECO:0008006" key="4">
    <source>
        <dbReference type="Google" id="ProtNLM"/>
    </source>
</evidence>
<protein>
    <recommendedName>
        <fullName evidence="4">Prolyl-tRNA synthetase</fullName>
    </recommendedName>
</protein>
<evidence type="ECO:0000313" key="3">
    <source>
        <dbReference type="Proteomes" id="UP000182124"/>
    </source>
</evidence>
<proteinExistence type="predicted"/>
<feature type="compositionally biased region" description="Low complexity" evidence="1">
    <location>
        <begin position="240"/>
        <end position="285"/>
    </location>
</feature>
<dbReference type="eggNOG" id="ENOG5032TE6">
    <property type="taxonomic scope" value="Bacteria"/>
</dbReference>
<dbReference type="Proteomes" id="UP000182124">
    <property type="component" value="Unassembled WGS sequence"/>
</dbReference>
<feature type="compositionally biased region" description="Gly residues" evidence="1">
    <location>
        <begin position="337"/>
        <end position="355"/>
    </location>
</feature>
<feature type="compositionally biased region" description="Polar residues" evidence="1">
    <location>
        <begin position="309"/>
        <end position="322"/>
    </location>
</feature>
<gene>
    <name evidence="2" type="ORF">SAMN02927925_01658</name>
</gene>
<feature type="compositionally biased region" description="Polar residues" evidence="1">
    <location>
        <begin position="230"/>
        <end position="239"/>
    </location>
</feature>